<keyword evidence="1" id="KW-0175">Coiled coil</keyword>
<comment type="caution">
    <text evidence="2">The sequence shown here is derived from an EMBL/GenBank/DDBJ whole genome shotgun (WGS) entry which is preliminary data.</text>
</comment>
<dbReference type="EMBL" id="PDLY01000004">
    <property type="protein sequence ID" value="MBA5727888.1"/>
    <property type="molecule type" value="Genomic_DNA"/>
</dbReference>
<evidence type="ECO:0008006" key="4">
    <source>
        <dbReference type="Google" id="ProtNLM"/>
    </source>
</evidence>
<proteinExistence type="predicted"/>
<dbReference type="Proteomes" id="UP000765338">
    <property type="component" value="Unassembled WGS sequence"/>
</dbReference>
<keyword evidence="3" id="KW-1185">Reference proteome</keyword>
<name>A0ABR5ZU93_9PROT</name>
<evidence type="ECO:0000256" key="1">
    <source>
        <dbReference type="SAM" id="Coils"/>
    </source>
</evidence>
<dbReference type="RefSeq" id="WP_182041429.1">
    <property type="nucleotide sequence ID" value="NZ_PDLY01000004.1"/>
</dbReference>
<dbReference type="Pfam" id="PF04380">
    <property type="entry name" value="BMFP"/>
    <property type="match status" value="1"/>
</dbReference>
<evidence type="ECO:0000313" key="3">
    <source>
        <dbReference type="Proteomes" id="UP000765338"/>
    </source>
</evidence>
<gene>
    <name evidence="2" type="ORF">CPA56_07845</name>
</gene>
<sequence length="96" mass="10867">MAFRPRFLDDLTGLAGTAFSAASGLREEVHTLIRSQISEVLFSLNLVRRDEFDAVQEMASRARLAQEQAEQRIKDMEARLDELEQTLTAPAEPPRH</sequence>
<reference evidence="2 3" key="1">
    <citation type="submission" date="2017-10" db="EMBL/GenBank/DDBJ databases">
        <authorList>
            <person name="Jakob F."/>
        </authorList>
    </citation>
    <scope>NUCLEOTIDE SEQUENCE [LARGE SCALE GENOMIC DNA]</scope>
    <source>
        <strain evidence="2 3">TMW 2.1889</strain>
    </source>
</reference>
<protein>
    <recommendedName>
        <fullName evidence="4">Accessory factor UbiK family protein</fullName>
    </recommendedName>
</protein>
<evidence type="ECO:0000313" key="2">
    <source>
        <dbReference type="EMBL" id="MBA5727888.1"/>
    </source>
</evidence>
<accession>A0ABR5ZU93</accession>
<feature type="coiled-coil region" evidence="1">
    <location>
        <begin position="59"/>
        <end position="86"/>
    </location>
</feature>
<dbReference type="InterPro" id="IPR007475">
    <property type="entry name" value="UbiK"/>
</dbReference>
<organism evidence="2 3">
    <name type="scientific">Bombella mellum</name>
    <dbReference type="NCBI Taxonomy" id="2039288"/>
    <lineage>
        <taxon>Bacteria</taxon>
        <taxon>Pseudomonadati</taxon>
        <taxon>Pseudomonadota</taxon>
        <taxon>Alphaproteobacteria</taxon>
        <taxon>Acetobacterales</taxon>
        <taxon>Acetobacteraceae</taxon>
        <taxon>Bombella</taxon>
    </lineage>
</organism>